<keyword evidence="4" id="KW-1185">Reference proteome</keyword>
<organism evidence="2 3">
    <name type="scientific">Chryseobacterium lactis</name>
    <dbReference type="NCBI Taxonomy" id="1241981"/>
    <lineage>
        <taxon>Bacteria</taxon>
        <taxon>Pseudomonadati</taxon>
        <taxon>Bacteroidota</taxon>
        <taxon>Flavobacteriia</taxon>
        <taxon>Flavobacteriales</taxon>
        <taxon>Weeksellaceae</taxon>
        <taxon>Chryseobacterium group</taxon>
        <taxon>Chryseobacterium</taxon>
    </lineage>
</organism>
<name>A0A3G6RQN3_CHRLC</name>
<evidence type="ECO:0000313" key="3">
    <source>
        <dbReference type="Proteomes" id="UP000236262"/>
    </source>
</evidence>
<dbReference type="Proteomes" id="UP000279972">
    <property type="component" value="Chromosome"/>
</dbReference>
<proteinExistence type="predicted"/>
<dbReference type="Proteomes" id="UP000236262">
    <property type="component" value="Unassembled WGS sequence"/>
</dbReference>
<dbReference type="AlphaFoldDB" id="A0A3G6RQN3"/>
<protein>
    <submittedName>
        <fullName evidence="2">Uncharacterized protein</fullName>
    </submittedName>
</protein>
<dbReference type="KEGG" id="clac:EG342_16520"/>
<evidence type="ECO:0000313" key="2">
    <source>
        <dbReference type="EMBL" id="PNW11653.1"/>
    </source>
</evidence>
<sequence>MLRTAKLVKQNWSFILISIFKRKKRVIDLCNALQKENTLYNFMTNSQFLKHFICLPIKDLNNLKQIKYFVEIPSE</sequence>
<reference evidence="1 4" key="2">
    <citation type="submission" date="2018-11" db="EMBL/GenBank/DDBJ databases">
        <title>Proposal to divide the Flavobacteriaceae and reorganize its genera based on Amino Acid Identity values calculated from whole genome sequences.</title>
        <authorList>
            <person name="Nicholson A.C."/>
            <person name="Gulvik C.A."/>
            <person name="Whitney A.M."/>
            <person name="Humrighouse B.W."/>
            <person name="Bell M."/>
            <person name="Holmes B."/>
            <person name="Steigerwalt A.G."/>
            <person name="Villarma A."/>
            <person name="Sheth M."/>
            <person name="Batra D."/>
            <person name="Pryor J."/>
            <person name="Bernardet J.-F."/>
            <person name="Hugo C."/>
            <person name="Kampfer P."/>
            <person name="Newman J."/>
            <person name="McQuiston J.R."/>
        </authorList>
    </citation>
    <scope>NUCLEOTIDE SEQUENCE [LARGE SCALE GENOMIC DNA]</scope>
    <source>
        <strain evidence="1 4">KC_1864</strain>
    </source>
</reference>
<evidence type="ECO:0000313" key="4">
    <source>
        <dbReference type="Proteomes" id="UP000279972"/>
    </source>
</evidence>
<evidence type="ECO:0000313" key="1">
    <source>
        <dbReference type="EMBL" id="AZA83386.1"/>
    </source>
</evidence>
<reference evidence="2 3" key="1">
    <citation type="submission" date="2018-01" db="EMBL/GenBank/DDBJ databases">
        <title>Draft genome sequences of Chryseobacterium lactis NCTC11390, Chryseobacterium oncorhynchi 701B-08, and Chryseobacterium viscerum 687B-08.</title>
        <authorList>
            <person name="Jeong J.-J."/>
            <person name="Lee Y.J."/>
            <person name="Park B."/>
            <person name="Choi I.-G."/>
            <person name="Kim K.D."/>
        </authorList>
    </citation>
    <scope>NUCLEOTIDE SEQUENCE [LARGE SCALE GENOMIC DNA]</scope>
    <source>
        <strain evidence="2 3">NCTC11390</strain>
    </source>
</reference>
<dbReference type="EMBL" id="PPEH01000011">
    <property type="protein sequence ID" value="PNW11653.1"/>
    <property type="molecule type" value="Genomic_DNA"/>
</dbReference>
<gene>
    <name evidence="2" type="ORF">C1637_21340</name>
    <name evidence="1" type="ORF">EG342_16520</name>
</gene>
<dbReference type="EMBL" id="CP033924">
    <property type="protein sequence ID" value="AZA83386.1"/>
    <property type="molecule type" value="Genomic_DNA"/>
</dbReference>
<accession>A0A3G6RQN3</accession>